<feature type="region of interest" description="Disordered" evidence="1">
    <location>
        <begin position="317"/>
        <end position="338"/>
    </location>
</feature>
<feature type="region of interest" description="Disordered" evidence="1">
    <location>
        <begin position="487"/>
        <end position="532"/>
    </location>
</feature>
<sequence length="639" mass="70173">MSDGISVAQLEGVDGFARTLYRRAKSSGADFDDVAAAIRRLHTVLKHLVAEAEDADSLLNSDRAAVYARQLTPVVEDCDFTLKQFDTILGRHAEGDASSPEARERERGMVRMLRARLEDHKLHIDMFLDTVQLHNPSKTQSISVRGGESGGGGQTNGQTNGQQLDAIKDKVDAIAARICRQRQGGGGGFADDGFGDDDNHNDDEETWQQFRTELEKEGFSKDVLRQNKDVLRAYIRELETIQNETGPPPSVRGLLEQEQKRERRYPQPNLSVVPASYPDRQDLSPKELMHPTFDNEKYAPSMKMARRTPEMQPPNLAVQHSQLSQLSYDKHSSDDDYDGRDVSSLALISTRDLMVMDASSSNNNNNNGGAGFNAQMAAFQLSQLSYDKHSSDDDYDGRDVSSLALISTRDLMVMDTSSSNNHGGAGFNAQMAALSLHPYANPANYSVSPTASASASARYLPPAVAAELSSSPSNHLSVSPRFVPPLPTYSAAPGSSPPPPYGSSPRSQQHQQQAYHAHQHQQQPSRLAPDRYGMDIPLDAKWTRIRRSLVSPEVLEHAGVRYEARPNFVAVLGELSREDIAHYANLSAVARARRSNSHAGARPPAPQPPTIPHLRPAGTSAAPRDIVAREVCQRRRHSP</sequence>
<dbReference type="Proteomes" id="UP000045706">
    <property type="component" value="Unassembled WGS sequence"/>
</dbReference>
<name>A0A0G4NQ47_VERLO</name>
<evidence type="ECO:0000259" key="2">
    <source>
        <dbReference type="Pfam" id="PF26118"/>
    </source>
</evidence>
<dbReference type="Pfam" id="PF26118">
    <property type="entry name" value="DUF8035"/>
    <property type="match status" value="1"/>
</dbReference>
<reference evidence="4" key="1">
    <citation type="submission" date="2015-05" db="EMBL/GenBank/DDBJ databases">
        <authorList>
            <person name="Fogelqvist Johan"/>
        </authorList>
    </citation>
    <scope>NUCLEOTIDE SEQUENCE [LARGE SCALE GENOMIC DNA]</scope>
</reference>
<gene>
    <name evidence="3" type="ORF">BN1723_008100</name>
</gene>
<proteinExistence type="predicted"/>
<dbReference type="PANTHER" id="PTHR42081">
    <property type="entry name" value="ZINC FINGER PROTEIN DHHC DOMAIN CONTAINING PROTEIN"/>
    <property type="match status" value="1"/>
</dbReference>
<feature type="region of interest" description="Disordered" evidence="1">
    <location>
        <begin position="593"/>
        <end position="626"/>
    </location>
</feature>
<evidence type="ECO:0000313" key="4">
    <source>
        <dbReference type="Proteomes" id="UP000045706"/>
    </source>
</evidence>
<evidence type="ECO:0000256" key="1">
    <source>
        <dbReference type="SAM" id="MobiDB-lite"/>
    </source>
</evidence>
<accession>A0A0G4NQ47</accession>
<feature type="compositionally biased region" description="Low complexity" evidence="1">
    <location>
        <begin position="503"/>
        <end position="523"/>
    </location>
</feature>
<dbReference type="AlphaFoldDB" id="A0A0G4NQ47"/>
<feature type="compositionally biased region" description="Basic and acidic residues" evidence="1">
    <location>
        <begin position="279"/>
        <end position="297"/>
    </location>
</feature>
<dbReference type="InterPro" id="IPR058348">
    <property type="entry name" value="DUF8035"/>
</dbReference>
<dbReference type="PANTHER" id="PTHR42081:SF2">
    <property type="entry name" value="NIPPED-B-LIKE PROTEIN B"/>
    <property type="match status" value="1"/>
</dbReference>
<dbReference type="EMBL" id="CVQI01037717">
    <property type="protein sequence ID" value="CRK48607.1"/>
    <property type="molecule type" value="Genomic_DNA"/>
</dbReference>
<feature type="region of interest" description="Disordered" evidence="1">
    <location>
        <begin position="241"/>
        <end position="297"/>
    </location>
</feature>
<organism evidence="3 4">
    <name type="scientific">Verticillium longisporum</name>
    <name type="common">Verticillium dahliae var. longisporum</name>
    <dbReference type="NCBI Taxonomy" id="100787"/>
    <lineage>
        <taxon>Eukaryota</taxon>
        <taxon>Fungi</taxon>
        <taxon>Dikarya</taxon>
        <taxon>Ascomycota</taxon>
        <taxon>Pezizomycotina</taxon>
        <taxon>Sordariomycetes</taxon>
        <taxon>Hypocreomycetidae</taxon>
        <taxon>Glomerellales</taxon>
        <taxon>Plectosphaerellaceae</taxon>
        <taxon>Verticillium</taxon>
    </lineage>
</organism>
<evidence type="ECO:0000313" key="3">
    <source>
        <dbReference type="EMBL" id="CRK48607.1"/>
    </source>
</evidence>
<feature type="domain" description="DUF8035" evidence="2">
    <location>
        <begin position="539"/>
        <end position="592"/>
    </location>
</feature>
<protein>
    <recommendedName>
        <fullName evidence="2">DUF8035 domain-containing protein</fullName>
    </recommendedName>
</protein>
<feature type="compositionally biased region" description="Basic and acidic residues" evidence="1">
    <location>
        <begin position="255"/>
        <end position="265"/>
    </location>
</feature>
<feature type="region of interest" description="Disordered" evidence="1">
    <location>
        <begin position="139"/>
        <end position="161"/>
    </location>
</feature>